<evidence type="ECO:0000313" key="1">
    <source>
        <dbReference type="EMBL" id="KAJ4436788.1"/>
    </source>
</evidence>
<proteinExistence type="predicted"/>
<organism evidence="1 2">
    <name type="scientific">Periplaneta americana</name>
    <name type="common">American cockroach</name>
    <name type="synonym">Blatta americana</name>
    <dbReference type="NCBI Taxonomy" id="6978"/>
    <lineage>
        <taxon>Eukaryota</taxon>
        <taxon>Metazoa</taxon>
        <taxon>Ecdysozoa</taxon>
        <taxon>Arthropoda</taxon>
        <taxon>Hexapoda</taxon>
        <taxon>Insecta</taxon>
        <taxon>Pterygota</taxon>
        <taxon>Neoptera</taxon>
        <taxon>Polyneoptera</taxon>
        <taxon>Dictyoptera</taxon>
        <taxon>Blattodea</taxon>
        <taxon>Blattoidea</taxon>
        <taxon>Blattidae</taxon>
        <taxon>Blattinae</taxon>
        <taxon>Periplaneta</taxon>
    </lineage>
</organism>
<keyword evidence="2" id="KW-1185">Reference proteome</keyword>
<evidence type="ECO:0000313" key="2">
    <source>
        <dbReference type="Proteomes" id="UP001148838"/>
    </source>
</evidence>
<dbReference type="EMBL" id="JAJSOF020000021">
    <property type="protein sequence ID" value="KAJ4436788.1"/>
    <property type="molecule type" value="Genomic_DNA"/>
</dbReference>
<accession>A0ABQ8SS94</accession>
<dbReference type="Gene3D" id="3.30.420.10">
    <property type="entry name" value="Ribonuclease H-like superfamily/Ribonuclease H"/>
    <property type="match status" value="1"/>
</dbReference>
<comment type="caution">
    <text evidence="1">The sequence shown here is derived from an EMBL/GenBank/DDBJ whole genome shotgun (WGS) entry which is preliminary data.</text>
</comment>
<gene>
    <name evidence="1" type="ORF">ANN_16920</name>
</gene>
<dbReference type="Proteomes" id="UP001148838">
    <property type="component" value="Unassembled WGS sequence"/>
</dbReference>
<dbReference type="PANTHER" id="PTHR47326:SF1">
    <property type="entry name" value="HTH PSQ-TYPE DOMAIN-CONTAINING PROTEIN"/>
    <property type="match status" value="1"/>
</dbReference>
<protein>
    <submittedName>
        <fullName evidence="1">Uncharacterized protein</fullName>
    </submittedName>
</protein>
<reference evidence="1 2" key="1">
    <citation type="journal article" date="2022" name="Allergy">
        <title>Genome assembly and annotation of Periplaneta americana reveal a comprehensive cockroach allergen profile.</title>
        <authorList>
            <person name="Wang L."/>
            <person name="Xiong Q."/>
            <person name="Saelim N."/>
            <person name="Wang L."/>
            <person name="Nong W."/>
            <person name="Wan A.T."/>
            <person name="Shi M."/>
            <person name="Liu X."/>
            <person name="Cao Q."/>
            <person name="Hui J.H.L."/>
            <person name="Sookrung N."/>
            <person name="Leung T.F."/>
            <person name="Tungtrongchitr A."/>
            <person name="Tsui S.K.W."/>
        </authorList>
    </citation>
    <scope>NUCLEOTIDE SEQUENCE [LARGE SCALE GENOMIC DNA]</scope>
    <source>
        <strain evidence="1">PWHHKU_190912</strain>
    </source>
</reference>
<dbReference type="InterPro" id="IPR036397">
    <property type="entry name" value="RNaseH_sf"/>
</dbReference>
<sequence>MATQRCLHGTCSESRAYLLPVLIWQQDGAPPHFGVGVRDFLNQQFHEWIGHRGTTEWPPRSCDLTPCDFSLWGILKNDVFAQKPQDLHRNYDR</sequence>
<dbReference type="PANTHER" id="PTHR47326">
    <property type="entry name" value="TRANSPOSABLE ELEMENT TC3 TRANSPOSASE-LIKE PROTEIN"/>
    <property type="match status" value="1"/>
</dbReference>
<name>A0ABQ8SS94_PERAM</name>